<dbReference type="InterPro" id="IPR050836">
    <property type="entry name" value="SDS22/Internalin_LRR"/>
</dbReference>
<comment type="caution">
    <text evidence="4">The sequence shown here is derived from an EMBL/GenBank/DDBJ whole genome shotgun (WGS) entry which is preliminary data.</text>
</comment>
<keyword evidence="1" id="KW-0433">Leucine-rich repeat</keyword>
<protein>
    <submittedName>
        <fullName evidence="4">Leucine-rich repeat-containing protein 23</fullName>
    </submittedName>
</protein>
<dbReference type="PANTHER" id="PTHR46652:SF8">
    <property type="entry name" value="LEUCINE RICH REPEAT CONTAINING 23"/>
    <property type="match status" value="1"/>
</dbReference>
<proteinExistence type="predicted"/>
<gene>
    <name evidence="4" type="ORF">BV898_07802</name>
</gene>
<dbReference type="PANTHER" id="PTHR46652">
    <property type="entry name" value="LEUCINE-RICH REPEAT AND IQ DOMAIN-CONTAINING PROTEIN 1-RELATED"/>
    <property type="match status" value="1"/>
</dbReference>
<dbReference type="EMBL" id="MTYJ01000052">
    <property type="protein sequence ID" value="OQV18213.1"/>
    <property type="molecule type" value="Genomic_DNA"/>
</dbReference>
<dbReference type="AlphaFoldDB" id="A0A1W0WST5"/>
<dbReference type="PROSITE" id="PS51450">
    <property type="entry name" value="LRR"/>
    <property type="match status" value="3"/>
</dbReference>
<dbReference type="Proteomes" id="UP000192578">
    <property type="component" value="Unassembled WGS sequence"/>
</dbReference>
<organism evidence="4 5">
    <name type="scientific">Hypsibius exemplaris</name>
    <name type="common">Freshwater tardigrade</name>
    <dbReference type="NCBI Taxonomy" id="2072580"/>
    <lineage>
        <taxon>Eukaryota</taxon>
        <taxon>Metazoa</taxon>
        <taxon>Ecdysozoa</taxon>
        <taxon>Tardigrada</taxon>
        <taxon>Eutardigrada</taxon>
        <taxon>Parachela</taxon>
        <taxon>Hypsibioidea</taxon>
        <taxon>Hypsibiidae</taxon>
        <taxon>Hypsibius</taxon>
    </lineage>
</organism>
<dbReference type="Gene3D" id="3.80.10.10">
    <property type="entry name" value="Ribonuclease Inhibitor"/>
    <property type="match status" value="2"/>
</dbReference>
<accession>A0A1W0WST5</accession>
<feature type="compositionally biased region" description="Acidic residues" evidence="3">
    <location>
        <begin position="1"/>
        <end position="30"/>
    </location>
</feature>
<name>A0A1W0WST5_HYPEX</name>
<sequence length="391" mass="44217">MLEEDTTDGDETTDPTASEEEEEEEPEDTTEGGVTPIRSPPEVIKQLKPDPEDDLLRRDVKQNGNLDWIEEAFDAEYEQPKLTPALAVFIRKGYDKLGRKLGQELMGDGLSMAAKTISGLSHAFVKLDLSGKAITEIRLLRNFCNLRYVCLAGNHIFDIAPLNELQFLMTLDVSDNYLDSLEDFQVHNHLKTLNVSKNFLKDLKGVIEHPYLQRLYLSYNKLSIFTTNSSSKYLRELETLELRKNRLTSFGEPGLKLPALKYLFLAQNHIEALPFLKSTRSLEFLDLRRNKLKVTGDWATLALKYLNISFNYIEEVAELEKMAASLPQLEVLVATNNPLMADERAQTLLVVAFKTLTRFNAVNVTKELRVDAVAELAEDGDGNEASVDEIM</sequence>
<reference evidence="5" key="1">
    <citation type="submission" date="2017-01" db="EMBL/GenBank/DDBJ databases">
        <title>Comparative genomics of anhydrobiosis in the tardigrade Hypsibius dujardini.</title>
        <authorList>
            <person name="Yoshida Y."/>
            <person name="Koutsovoulos G."/>
            <person name="Laetsch D."/>
            <person name="Stevens L."/>
            <person name="Kumar S."/>
            <person name="Horikawa D."/>
            <person name="Ishino K."/>
            <person name="Komine S."/>
            <person name="Tomita M."/>
            <person name="Blaxter M."/>
            <person name="Arakawa K."/>
        </authorList>
    </citation>
    <scope>NUCLEOTIDE SEQUENCE [LARGE SCALE GENOMIC DNA]</scope>
    <source>
        <strain evidence="5">Z151</strain>
    </source>
</reference>
<keyword evidence="5" id="KW-1185">Reference proteome</keyword>
<dbReference type="SUPFAM" id="SSF52058">
    <property type="entry name" value="L domain-like"/>
    <property type="match status" value="1"/>
</dbReference>
<dbReference type="OrthoDB" id="271226at2759"/>
<keyword evidence="2" id="KW-0677">Repeat</keyword>
<dbReference type="Pfam" id="PF13855">
    <property type="entry name" value="LRR_8"/>
    <property type="match status" value="1"/>
</dbReference>
<dbReference type="InterPro" id="IPR001611">
    <property type="entry name" value="Leu-rich_rpt"/>
</dbReference>
<dbReference type="SMART" id="SM00364">
    <property type="entry name" value="LRR_BAC"/>
    <property type="match status" value="6"/>
</dbReference>
<evidence type="ECO:0000256" key="1">
    <source>
        <dbReference type="ARBA" id="ARBA00022614"/>
    </source>
</evidence>
<evidence type="ECO:0000313" key="4">
    <source>
        <dbReference type="EMBL" id="OQV18213.1"/>
    </source>
</evidence>
<evidence type="ECO:0000256" key="2">
    <source>
        <dbReference type="ARBA" id="ARBA00022737"/>
    </source>
</evidence>
<feature type="region of interest" description="Disordered" evidence="3">
    <location>
        <begin position="1"/>
        <end position="52"/>
    </location>
</feature>
<dbReference type="InterPro" id="IPR032675">
    <property type="entry name" value="LRR_dom_sf"/>
</dbReference>
<evidence type="ECO:0000256" key="3">
    <source>
        <dbReference type="SAM" id="MobiDB-lite"/>
    </source>
</evidence>
<evidence type="ECO:0000313" key="5">
    <source>
        <dbReference type="Proteomes" id="UP000192578"/>
    </source>
</evidence>